<accession>A0ABR4G7A9</accession>
<reference evidence="1 2" key="1">
    <citation type="submission" date="2024-07" db="EMBL/GenBank/DDBJ databases">
        <title>Section-level genome sequencing and comparative genomics of Aspergillus sections Usti and Cavernicolus.</title>
        <authorList>
            <consortium name="Lawrence Berkeley National Laboratory"/>
            <person name="Nybo J.L."/>
            <person name="Vesth T.C."/>
            <person name="Theobald S."/>
            <person name="Frisvad J.C."/>
            <person name="Larsen T.O."/>
            <person name="Kjaerboelling I."/>
            <person name="Rothschild-Mancinelli K."/>
            <person name="Lyhne E.K."/>
            <person name="Kogle M.E."/>
            <person name="Barry K."/>
            <person name="Clum A."/>
            <person name="Na H."/>
            <person name="Ledsgaard L."/>
            <person name="Lin J."/>
            <person name="Lipzen A."/>
            <person name="Kuo A."/>
            <person name="Riley R."/>
            <person name="Mondo S."/>
            <person name="Labutti K."/>
            <person name="Haridas S."/>
            <person name="Pangalinan J."/>
            <person name="Salamov A.A."/>
            <person name="Simmons B.A."/>
            <person name="Magnuson J.K."/>
            <person name="Chen J."/>
            <person name="Drula E."/>
            <person name="Henrissat B."/>
            <person name="Wiebenga A."/>
            <person name="Lubbers R.J."/>
            <person name="Gomes A.C."/>
            <person name="Makela M.R."/>
            <person name="Stajich J."/>
            <person name="Grigoriev I.V."/>
            <person name="Mortensen U.H."/>
            <person name="De Vries R.P."/>
            <person name="Baker S.E."/>
            <person name="Andersen M.R."/>
        </authorList>
    </citation>
    <scope>NUCLEOTIDE SEQUENCE [LARGE SCALE GENOMIC DNA]</scope>
    <source>
        <strain evidence="1 2">CBS 209.92</strain>
    </source>
</reference>
<dbReference type="EMBL" id="JBFTWV010000040">
    <property type="protein sequence ID" value="KAL2794912.1"/>
    <property type="molecule type" value="Genomic_DNA"/>
</dbReference>
<evidence type="ECO:0000313" key="1">
    <source>
        <dbReference type="EMBL" id="KAL2794912.1"/>
    </source>
</evidence>
<comment type="caution">
    <text evidence="1">The sequence shown here is derived from an EMBL/GenBank/DDBJ whole genome shotgun (WGS) entry which is preliminary data.</text>
</comment>
<protein>
    <submittedName>
        <fullName evidence="1">Uncharacterized protein</fullName>
    </submittedName>
</protein>
<keyword evidence="2" id="KW-1185">Reference proteome</keyword>
<gene>
    <name evidence="1" type="ORF">BJX66DRAFT_325093</name>
</gene>
<evidence type="ECO:0000313" key="2">
    <source>
        <dbReference type="Proteomes" id="UP001610563"/>
    </source>
</evidence>
<organism evidence="1 2">
    <name type="scientific">Aspergillus keveii</name>
    <dbReference type="NCBI Taxonomy" id="714993"/>
    <lineage>
        <taxon>Eukaryota</taxon>
        <taxon>Fungi</taxon>
        <taxon>Dikarya</taxon>
        <taxon>Ascomycota</taxon>
        <taxon>Pezizomycotina</taxon>
        <taxon>Eurotiomycetes</taxon>
        <taxon>Eurotiomycetidae</taxon>
        <taxon>Eurotiales</taxon>
        <taxon>Aspergillaceae</taxon>
        <taxon>Aspergillus</taxon>
        <taxon>Aspergillus subgen. Nidulantes</taxon>
    </lineage>
</organism>
<dbReference type="Proteomes" id="UP001610563">
    <property type="component" value="Unassembled WGS sequence"/>
</dbReference>
<proteinExistence type="predicted"/>
<sequence length="204" mass="23509">MSISKTQHLIDACESTRKTFSDKFYPLTTERLQAIQKCTAIVRLDRGLIGKNRPKRRAHIILTQFWTYCPEVFILCALSIYPTALVGLKTVDYLEIMLRWWEQVEHPKGLTAVLIQYPDILPGKPNIPSLSSYSADLAEIDLIDFLATSTRAHDPLTIKVPDALNENPVIELSREMCQDLIRFAFERRRLRDNFKTPEDRHIGP</sequence>
<name>A0ABR4G7A9_9EURO</name>